<feature type="coiled-coil region" evidence="1">
    <location>
        <begin position="345"/>
        <end position="417"/>
    </location>
</feature>
<dbReference type="AlphaFoldDB" id="A0A8S1P9E1"/>
<organism evidence="2 3">
    <name type="scientific">Paramecium sonneborni</name>
    <dbReference type="NCBI Taxonomy" id="65129"/>
    <lineage>
        <taxon>Eukaryota</taxon>
        <taxon>Sar</taxon>
        <taxon>Alveolata</taxon>
        <taxon>Ciliophora</taxon>
        <taxon>Intramacronucleata</taxon>
        <taxon>Oligohymenophorea</taxon>
        <taxon>Peniculida</taxon>
        <taxon>Parameciidae</taxon>
        <taxon>Paramecium</taxon>
    </lineage>
</organism>
<evidence type="ECO:0000313" key="2">
    <source>
        <dbReference type="EMBL" id="CAD8099710.1"/>
    </source>
</evidence>
<name>A0A8S1P9E1_9CILI</name>
<evidence type="ECO:0000256" key="1">
    <source>
        <dbReference type="SAM" id="Coils"/>
    </source>
</evidence>
<dbReference type="EMBL" id="CAJJDN010000072">
    <property type="protein sequence ID" value="CAD8099710.1"/>
    <property type="molecule type" value="Genomic_DNA"/>
</dbReference>
<sequence>MNQLNLDKLLYPITMTIRGLRSYFKQDDENNRIILDCQNKVETFVLSIMHFILDLIVNGFDHTTINFNKNVPSLQTELKNKVDCILQFVQSKDVEILKRNIQKFYDFKEGFSESESEDENVSLQIKLTGKMKEFNPEIQRLRLELDKKESKIQELIQKLEHDQNNIELMVNKSQKEVSLLKTQFVQNQQTDDSASVFNIKYFDQTQIIDPEILVLMNEKIKDIKTQYEHYVKQFMDKLQSQRVSHNNQDDIKKPFIDDFTTKDLLKIALERESNPYIIFKYIQDLKSINYILDILRNQQHHYGIDYEKINNVFKTKNEDLKKIIDTRIIMEDYQAQISAQYLIDIQKKKEEIDELHLKISSQENEYKEQLKLLQDLILNSNDNCKQNEIILNQQSKIEQMKTEIYNLSNMITNEKQNSYQFKQQNQFLMTNLKHILNLLLKKQGQSNLRLDNCDLMKENSTPIKDILNKLNNLEGFDLFKLIQEIKLIIYQIESVKAVNQIQQSGKLNKQTQTIQINNELVGKKEEQKIKEKKESKSIIKNLEQNKYETIKKSKQKVVSTQTDIINDYKSTQYQENPENQKYVIQQNENQIAVSLNMLLKQAQCSLEYNHKKVRDLTPEPSSEKQSSIFDRLYTQQKYENPRWHQLRPLIEKLTEEEFLEVINTLGIYSFRLKQQIESTTMEIPQYDISKVQQQMIYQGINKRRRDSNFNQTKNVFIELDEQREQALKLFEQQRIDTYRRRIKRLIPVQPSQCLQVEEKLRSKSQIRSSQQKPGY</sequence>
<keyword evidence="3" id="KW-1185">Reference proteome</keyword>
<dbReference type="Proteomes" id="UP000692954">
    <property type="component" value="Unassembled WGS sequence"/>
</dbReference>
<accession>A0A8S1P9E1</accession>
<proteinExistence type="predicted"/>
<reference evidence="2" key="1">
    <citation type="submission" date="2021-01" db="EMBL/GenBank/DDBJ databases">
        <authorList>
            <consortium name="Genoscope - CEA"/>
            <person name="William W."/>
        </authorList>
    </citation>
    <scope>NUCLEOTIDE SEQUENCE</scope>
</reference>
<comment type="caution">
    <text evidence="2">The sequence shown here is derived from an EMBL/GenBank/DDBJ whole genome shotgun (WGS) entry which is preliminary data.</text>
</comment>
<dbReference type="OrthoDB" id="301912at2759"/>
<keyword evidence="1" id="KW-0175">Coiled coil</keyword>
<feature type="coiled-coil region" evidence="1">
    <location>
        <begin position="138"/>
        <end position="176"/>
    </location>
</feature>
<protein>
    <submittedName>
        <fullName evidence="2">Uncharacterized protein</fullName>
    </submittedName>
</protein>
<evidence type="ECO:0000313" key="3">
    <source>
        <dbReference type="Proteomes" id="UP000692954"/>
    </source>
</evidence>
<gene>
    <name evidence="2" type="ORF">PSON_ATCC_30995.1.T0720160</name>
</gene>